<sequence>MEAVESVQSKMACSGDVSDEGDKTVIKTEDDEADEASSRGNRENRLTTIIDQLRCQTKVKENILTDDFSLTFININIIPFDYILRSCDTSQRWGLVGGPAGGRHLTNASSYASNMGNIQGTTRGPFHARNRTRSLCVGVR</sequence>
<dbReference type="Proteomes" id="UP000824533">
    <property type="component" value="Linkage Group LG13"/>
</dbReference>
<organism evidence="1 2">
    <name type="scientific">Dendrolimus kikuchii</name>
    <dbReference type="NCBI Taxonomy" id="765133"/>
    <lineage>
        <taxon>Eukaryota</taxon>
        <taxon>Metazoa</taxon>
        <taxon>Ecdysozoa</taxon>
        <taxon>Arthropoda</taxon>
        <taxon>Hexapoda</taxon>
        <taxon>Insecta</taxon>
        <taxon>Pterygota</taxon>
        <taxon>Neoptera</taxon>
        <taxon>Endopterygota</taxon>
        <taxon>Lepidoptera</taxon>
        <taxon>Glossata</taxon>
        <taxon>Ditrysia</taxon>
        <taxon>Bombycoidea</taxon>
        <taxon>Lasiocampidae</taxon>
        <taxon>Dendrolimus</taxon>
    </lineage>
</organism>
<reference evidence="1 2" key="1">
    <citation type="journal article" date="2021" name="Front. Genet.">
        <title>Chromosome-Level Genome Assembly Reveals Significant Gene Expansion in the Toll and IMD Signaling Pathways of Dendrolimus kikuchii.</title>
        <authorList>
            <person name="Zhou J."/>
            <person name="Wu P."/>
            <person name="Xiong Z."/>
            <person name="Liu N."/>
            <person name="Zhao N."/>
            <person name="Ji M."/>
            <person name="Qiu Y."/>
            <person name="Yang B."/>
        </authorList>
    </citation>
    <scope>NUCLEOTIDE SEQUENCE [LARGE SCALE GENOMIC DNA]</scope>
    <source>
        <strain evidence="1">Ann1</strain>
    </source>
</reference>
<protein>
    <submittedName>
        <fullName evidence="1">Uncharacterized protein</fullName>
    </submittedName>
</protein>
<accession>A0ACC1CYB1</accession>
<evidence type="ECO:0000313" key="2">
    <source>
        <dbReference type="Proteomes" id="UP000824533"/>
    </source>
</evidence>
<comment type="caution">
    <text evidence="1">The sequence shown here is derived from an EMBL/GenBank/DDBJ whole genome shotgun (WGS) entry which is preliminary data.</text>
</comment>
<evidence type="ECO:0000313" key="1">
    <source>
        <dbReference type="EMBL" id="KAJ0176484.1"/>
    </source>
</evidence>
<name>A0ACC1CYB1_9NEOP</name>
<proteinExistence type="predicted"/>
<keyword evidence="2" id="KW-1185">Reference proteome</keyword>
<dbReference type="EMBL" id="CM034399">
    <property type="protein sequence ID" value="KAJ0176484.1"/>
    <property type="molecule type" value="Genomic_DNA"/>
</dbReference>
<gene>
    <name evidence="1" type="ORF">K1T71_007663</name>
</gene>